<evidence type="ECO:0000256" key="4">
    <source>
        <dbReference type="ARBA" id="ARBA00023315"/>
    </source>
</evidence>
<dbReference type="FunFam" id="3.40.47.10:FF:000010">
    <property type="entry name" value="Acetyl-CoA acetyltransferase (Thiolase)"/>
    <property type="match status" value="1"/>
</dbReference>
<dbReference type="Gene3D" id="3.40.47.10">
    <property type="match status" value="2"/>
</dbReference>
<reference evidence="10 11" key="1">
    <citation type="submission" date="2015-09" db="EMBL/GenBank/DDBJ databases">
        <title>Draft genome sequence of Alicyclobacillus ferrooxydans DSM 22381.</title>
        <authorList>
            <person name="Hemp J."/>
        </authorList>
    </citation>
    <scope>NUCLEOTIDE SEQUENCE [LARGE SCALE GENOMIC DNA]</scope>
    <source>
        <strain evidence="10 11">TC-34</strain>
    </source>
</reference>
<evidence type="ECO:0000259" key="9">
    <source>
        <dbReference type="Pfam" id="PF02803"/>
    </source>
</evidence>
<keyword evidence="3 7" id="KW-0808">Transferase</keyword>
<feature type="active site" description="Proton acceptor" evidence="6">
    <location>
        <position position="378"/>
    </location>
</feature>
<name>A0A0P9CF76_9BACL</name>
<keyword evidence="11" id="KW-1185">Reference proteome</keyword>
<proteinExistence type="inferred from homology"/>
<protein>
    <recommendedName>
        <fullName evidence="2">acetyl-CoA C-acetyltransferase</fullName>
        <ecNumber evidence="2">2.3.1.9</ecNumber>
    </recommendedName>
    <alternativeName>
        <fullName evidence="5">Acetoacetyl-CoA thiolase</fullName>
    </alternativeName>
</protein>
<gene>
    <name evidence="10" type="ORF">AN477_08100</name>
</gene>
<dbReference type="SUPFAM" id="SSF53901">
    <property type="entry name" value="Thiolase-like"/>
    <property type="match status" value="2"/>
</dbReference>
<evidence type="ECO:0000259" key="8">
    <source>
        <dbReference type="Pfam" id="PF00108"/>
    </source>
</evidence>
<dbReference type="PANTHER" id="PTHR18919">
    <property type="entry name" value="ACETYL-COA C-ACYLTRANSFERASE"/>
    <property type="match status" value="1"/>
</dbReference>
<dbReference type="PIRSF" id="PIRSF000429">
    <property type="entry name" value="Ac-CoA_Ac_transf"/>
    <property type="match status" value="1"/>
</dbReference>
<dbReference type="OrthoDB" id="2379477at2"/>
<dbReference type="EMBL" id="LJCO01000038">
    <property type="protein sequence ID" value="KPV44249.1"/>
    <property type="molecule type" value="Genomic_DNA"/>
</dbReference>
<dbReference type="PROSITE" id="PS00098">
    <property type="entry name" value="THIOLASE_1"/>
    <property type="match status" value="1"/>
</dbReference>
<comment type="caution">
    <text evidence="10">The sequence shown here is derived from an EMBL/GenBank/DDBJ whole genome shotgun (WGS) entry which is preliminary data.</text>
</comment>
<dbReference type="PROSITE" id="PS00737">
    <property type="entry name" value="THIOLASE_2"/>
    <property type="match status" value="1"/>
</dbReference>
<dbReference type="InterPro" id="IPR020610">
    <property type="entry name" value="Thiolase_AS"/>
</dbReference>
<dbReference type="InterPro" id="IPR020616">
    <property type="entry name" value="Thiolase_N"/>
</dbReference>
<evidence type="ECO:0000256" key="2">
    <source>
        <dbReference type="ARBA" id="ARBA00012705"/>
    </source>
</evidence>
<keyword evidence="4 7" id="KW-0012">Acyltransferase</keyword>
<comment type="similarity">
    <text evidence="1 7">Belongs to the thiolase-like superfamily. Thiolase family.</text>
</comment>
<dbReference type="PATRIC" id="fig|471514.4.peg.1919"/>
<dbReference type="NCBIfam" id="TIGR01930">
    <property type="entry name" value="AcCoA-C-Actrans"/>
    <property type="match status" value="1"/>
</dbReference>
<dbReference type="InterPro" id="IPR016039">
    <property type="entry name" value="Thiolase-like"/>
</dbReference>
<dbReference type="InterPro" id="IPR020617">
    <property type="entry name" value="Thiolase_C"/>
</dbReference>
<dbReference type="Pfam" id="PF00108">
    <property type="entry name" value="Thiolase_N"/>
    <property type="match status" value="1"/>
</dbReference>
<dbReference type="STRING" id="471514.AN477_08100"/>
<dbReference type="GO" id="GO:0003985">
    <property type="term" value="F:acetyl-CoA C-acetyltransferase activity"/>
    <property type="evidence" value="ECO:0007669"/>
    <property type="project" value="UniProtKB-EC"/>
</dbReference>
<dbReference type="PROSITE" id="PS00099">
    <property type="entry name" value="THIOLASE_3"/>
    <property type="match status" value="1"/>
</dbReference>
<organism evidence="10 11">
    <name type="scientific">Alicyclobacillus ferrooxydans</name>
    <dbReference type="NCBI Taxonomy" id="471514"/>
    <lineage>
        <taxon>Bacteria</taxon>
        <taxon>Bacillati</taxon>
        <taxon>Bacillota</taxon>
        <taxon>Bacilli</taxon>
        <taxon>Bacillales</taxon>
        <taxon>Alicyclobacillaceae</taxon>
        <taxon>Alicyclobacillus</taxon>
    </lineage>
</organism>
<feature type="active site" description="Proton acceptor" evidence="6">
    <location>
        <position position="348"/>
    </location>
</feature>
<feature type="active site" description="Acyl-thioester intermediate" evidence="6">
    <location>
        <position position="89"/>
    </location>
</feature>
<dbReference type="AlphaFoldDB" id="A0A0P9CF76"/>
<evidence type="ECO:0000256" key="6">
    <source>
        <dbReference type="PIRSR" id="PIRSR000429-1"/>
    </source>
</evidence>
<accession>A0A0P9CF76</accession>
<evidence type="ECO:0000256" key="1">
    <source>
        <dbReference type="ARBA" id="ARBA00010982"/>
    </source>
</evidence>
<evidence type="ECO:0000313" key="10">
    <source>
        <dbReference type="EMBL" id="KPV44249.1"/>
    </source>
</evidence>
<dbReference type="RefSeq" id="WP_054968666.1">
    <property type="nucleotide sequence ID" value="NZ_LJCO01000038.1"/>
</dbReference>
<sequence>MKAVYVLDGARTPFGTYGGSLAAETATRLGALASSEALKRAGVDPLQVDNVVFGNVIQSHDGSAYLARHVELTAGIPQEVPALTVNRLCGSGLQAVVTAAKDVMLGESQIALAGGAESMSLTPYLLRGARFGYRMGDNTAVDMLSEVLTDCHSGYPMGITAENLAKRYEISREAQDEFALVSQQRAAAAREAGRLAEEIVPVPVKSRKGEVLVEHDEHIRPEASLEAMAKLRPAFQKNGTVTAANSSGINDGAGAVVLASEDAVAQNGLQPLARIVSYGVVGVDPAYMGIGPVPAIQLALKNAGLEKDNIALWEVNEAFASQYLSVEKELGLPRERTNVNGGAIALGHPVGASGARLLLTLMYELRHRKEQYGVASLCIGGGQGIAMVVENLAR</sequence>
<evidence type="ECO:0000256" key="7">
    <source>
        <dbReference type="RuleBase" id="RU003557"/>
    </source>
</evidence>
<dbReference type="InterPro" id="IPR020613">
    <property type="entry name" value="Thiolase_CS"/>
</dbReference>
<evidence type="ECO:0000256" key="3">
    <source>
        <dbReference type="ARBA" id="ARBA00022679"/>
    </source>
</evidence>
<dbReference type="EC" id="2.3.1.9" evidence="2"/>
<dbReference type="Proteomes" id="UP000050482">
    <property type="component" value="Unassembled WGS sequence"/>
</dbReference>
<dbReference type="InterPro" id="IPR020615">
    <property type="entry name" value="Thiolase_acyl_enz_int_AS"/>
</dbReference>
<dbReference type="CDD" id="cd00751">
    <property type="entry name" value="thiolase"/>
    <property type="match status" value="1"/>
</dbReference>
<evidence type="ECO:0000313" key="11">
    <source>
        <dbReference type="Proteomes" id="UP000050482"/>
    </source>
</evidence>
<feature type="domain" description="Thiolase N-terminal" evidence="8">
    <location>
        <begin position="4"/>
        <end position="262"/>
    </location>
</feature>
<evidence type="ECO:0000256" key="5">
    <source>
        <dbReference type="ARBA" id="ARBA00030755"/>
    </source>
</evidence>
<dbReference type="GO" id="GO:0006635">
    <property type="term" value="P:fatty acid beta-oxidation"/>
    <property type="evidence" value="ECO:0007669"/>
    <property type="project" value="TreeGrafter"/>
</dbReference>
<dbReference type="Pfam" id="PF02803">
    <property type="entry name" value="Thiolase_C"/>
    <property type="match status" value="1"/>
</dbReference>
<dbReference type="InterPro" id="IPR002155">
    <property type="entry name" value="Thiolase"/>
</dbReference>
<feature type="domain" description="Thiolase C-terminal" evidence="9">
    <location>
        <begin position="269"/>
        <end position="390"/>
    </location>
</feature>
<dbReference type="PANTHER" id="PTHR18919:SF107">
    <property type="entry name" value="ACETYL-COA ACETYLTRANSFERASE, CYTOSOLIC"/>
    <property type="match status" value="1"/>
</dbReference>